<feature type="compositionally biased region" description="Low complexity" evidence="6">
    <location>
        <begin position="171"/>
        <end position="204"/>
    </location>
</feature>
<dbReference type="InterPro" id="IPR037794">
    <property type="entry name" value="TAF12"/>
</dbReference>
<feature type="compositionally biased region" description="Pro residues" evidence="6">
    <location>
        <begin position="28"/>
        <end position="40"/>
    </location>
</feature>
<reference evidence="8 9" key="1">
    <citation type="submission" date="2018-10" db="EMBL/GenBank/DDBJ databases">
        <title>A high-quality apple genome assembly.</title>
        <authorList>
            <person name="Hu J."/>
        </authorList>
    </citation>
    <scope>NUCLEOTIDE SEQUENCE [LARGE SCALE GENOMIC DNA]</scope>
    <source>
        <strain evidence="9">cv. HFTH1</strain>
        <tissue evidence="8">Young leaf</tissue>
    </source>
</reference>
<evidence type="ECO:0000256" key="2">
    <source>
        <dbReference type="ARBA" id="ARBA00007530"/>
    </source>
</evidence>
<feature type="compositionally biased region" description="Low complexity" evidence="6">
    <location>
        <begin position="1"/>
        <end position="27"/>
    </location>
</feature>
<feature type="compositionally biased region" description="Pro residues" evidence="6">
    <location>
        <begin position="73"/>
        <end position="87"/>
    </location>
</feature>
<dbReference type="Proteomes" id="UP000290289">
    <property type="component" value="Chromosome 12"/>
</dbReference>
<dbReference type="FunFam" id="1.10.20.10:FF:000011">
    <property type="entry name" value="Transcription initiation factor TFIID subunit 12"/>
    <property type="match status" value="1"/>
</dbReference>
<feature type="compositionally biased region" description="Polar residues" evidence="6">
    <location>
        <begin position="367"/>
        <end position="386"/>
    </location>
</feature>
<feature type="compositionally biased region" description="Pro residues" evidence="6">
    <location>
        <begin position="48"/>
        <end position="59"/>
    </location>
</feature>
<evidence type="ECO:0000313" key="8">
    <source>
        <dbReference type="EMBL" id="RXH81541.1"/>
    </source>
</evidence>
<dbReference type="InterPro" id="IPR003228">
    <property type="entry name" value="TFIID_TAF12_dom"/>
</dbReference>
<dbReference type="PRINTS" id="PR01217">
    <property type="entry name" value="PRICHEXTENSN"/>
</dbReference>
<keyword evidence="3" id="KW-0805">Transcription regulation</keyword>
<dbReference type="InterPro" id="IPR009072">
    <property type="entry name" value="Histone-fold"/>
</dbReference>
<dbReference type="GO" id="GO:0000124">
    <property type="term" value="C:SAGA complex"/>
    <property type="evidence" value="ECO:0007669"/>
    <property type="project" value="InterPro"/>
</dbReference>
<sequence>MDQQNSTTTPTPSTSQPPTESPPTAQSQPPPQPQPPPPSSLPTTPTSTPTPPPPNPNPNPKASTPLPQQPLHQPQPPPQSLPPPSQPRTPSTLARPPPWQQSHFHHFPSPSSSASSGPPPPPPPSASQPPPPRGGIAIGVPAHHTGPSPPQPTPYSSSYGHHFGGMGRGGVSVPESVSNSSPSQVRPSMQGMGMMGSLGSSSQMRPTGIPAHHPQRPVQSSVRPPSTASNQSPSSQNFQGHSLLRVSSVGSGSSPNTSPGLQPHTQPWLSSGSQGKPPMPSPSYRQQMNSPSMQQRSHLPQQQPHPTAPQQQHHSMPSASQQQHHPLPSASPQQHHPMPSASQQQHTSSAQHQQPSSSHQGPEHFGQQVQPSRVPQTMPRQQQITRVQGPVNPKSSTLVAAQPNTVQSGAQNKTPSPETDESCNRILGKRSIRELVNQIDPSEKLDPEVEEILMDIADEFVDSITTFSCSLAKHRKSTQLEAKDILLHIEKNWNITLPGFGGDEIKGFRKPLTNDMHKERLAVIKKSIVATETANARNPTGQATGNAKGGLVKTPANIISSQNSKMREVT</sequence>
<feature type="compositionally biased region" description="Low complexity" evidence="6">
    <location>
        <begin position="242"/>
        <end position="254"/>
    </location>
</feature>
<gene>
    <name evidence="8" type="ORF">DVH24_034962</name>
</gene>
<feature type="compositionally biased region" description="Polar residues" evidence="6">
    <location>
        <begin position="217"/>
        <end position="240"/>
    </location>
</feature>
<dbReference type="STRING" id="3750.A0A498IJ90"/>
<feature type="region of interest" description="Disordered" evidence="6">
    <location>
        <begin position="1"/>
        <end position="426"/>
    </location>
</feature>
<dbReference type="GO" id="GO:0017025">
    <property type="term" value="F:TBP-class protein binding"/>
    <property type="evidence" value="ECO:0007669"/>
    <property type="project" value="TreeGrafter"/>
</dbReference>
<dbReference type="GO" id="GO:0046982">
    <property type="term" value="F:protein heterodimerization activity"/>
    <property type="evidence" value="ECO:0007669"/>
    <property type="project" value="InterPro"/>
</dbReference>
<evidence type="ECO:0000313" key="9">
    <source>
        <dbReference type="Proteomes" id="UP000290289"/>
    </source>
</evidence>
<keyword evidence="9" id="KW-1185">Reference proteome</keyword>
<evidence type="ECO:0000256" key="5">
    <source>
        <dbReference type="ARBA" id="ARBA00023242"/>
    </source>
</evidence>
<feature type="compositionally biased region" description="Low complexity" evidence="6">
    <location>
        <begin position="339"/>
        <end position="360"/>
    </location>
</feature>
<feature type="compositionally biased region" description="Polar residues" evidence="6">
    <location>
        <begin position="393"/>
        <end position="417"/>
    </location>
</feature>
<evidence type="ECO:0000256" key="1">
    <source>
        <dbReference type="ARBA" id="ARBA00004123"/>
    </source>
</evidence>
<protein>
    <recommendedName>
        <fullName evidence="7">Transcription initiation factor TFIID subunit 12 domain-containing protein</fullName>
    </recommendedName>
</protein>
<organism evidence="8 9">
    <name type="scientific">Malus domestica</name>
    <name type="common">Apple</name>
    <name type="synonym">Pyrus malus</name>
    <dbReference type="NCBI Taxonomy" id="3750"/>
    <lineage>
        <taxon>Eukaryota</taxon>
        <taxon>Viridiplantae</taxon>
        <taxon>Streptophyta</taxon>
        <taxon>Embryophyta</taxon>
        <taxon>Tracheophyta</taxon>
        <taxon>Spermatophyta</taxon>
        <taxon>Magnoliopsida</taxon>
        <taxon>eudicotyledons</taxon>
        <taxon>Gunneridae</taxon>
        <taxon>Pentapetalae</taxon>
        <taxon>rosids</taxon>
        <taxon>fabids</taxon>
        <taxon>Rosales</taxon>
        <taxon>Rosaceae</taxon>
        <taxon>Amygdaloideae</taxon>
        <taxon>Maleae</taxon>
        <taxon>Malus</taxon>
    </lineage>
</organism>
<dbReference type="Pfam" id="PF03847">
    <property type="entry name" value="TFIID_20kDa"/>
    <property type="match status" value="1"/>
</dbReference>
<dbReference type="EMBL" id="RDQH01000338">
    <property type="protein sequence ID" value="RXH81541.1"/>
    <property type="molecule type" value="Genomic_DNA"/>
</dbReference>
<evidence type="ECO:0000256" key="6">
    <source>
        <dbReference type="SAM" id="MobiDB-lite"/>
    </source>
</evidence>
<evidence type="ECO:0000256" key="4">
    <source>
        <dbReference type="ARBA" id="ARBA00023163"/>
    </source>
</evidence>
<comment type="similarity">
    <text evidence="2">Belongs to the TAF12 family.</text>
</comment>
<feature type="compositionally biased region" description="Polar residues" evidence="6">
    <location>
        <begin position="315"/>
        <end position="334"/>
    </location>
</feature>
<feature type="domain" description="Transcription initiation factor TFIID subunit 12" evidence="7">
    <location>
        <begin position="428"/>
        <end position="495"/>
    </location>
</feature>
<feature type="compositionally biased region" description="Low complexity" evidence="6">
    <location>
        <begin position="60"/>
        <end position="72"/>
    </location>
</feature>
<dbReference type="Gene3D" id="1.10.20.10">
    <property type="entry name" value="Histone, subunit A"/>
    <property type="match status" value="1"/>
</dbReference>
<accession>A0A498IJ90</accession>
<feature type="compositionally biased region" description="Pro residues" evidence="6">
    <location>
        <begin position="117"/>
        <end position="133"/>
    </location>
</feature>
<comment type="subcellular location">
    <subcellularLocation>
        <location evidence="1">Nucleus</location>
    </subcellularLocation>
</comment>
<dbReference type="SUPFAM" id="SSF47113">
    <property type="entry name" value="Histone-fold"/>
    <property type="match status" value="1"/>
</dbReference>
<dbReference type="GO" id="GO:0005669">
    <property type="term" value="C:transcription factor TFIID complex"/>
    <property type="evidence" value="ECO:0007669"/>
    <property type="project" value="InterPro"/>
</dbReference>
<evidence type="ECO:0000259" key="7">
    <source>
        <dbReference type="Pfam" id="PF03847"/>
    </source>
</evidence>
<dbReference type="CDD" id="cd07981">
    <property type="entry name" value="HFD_TAF12"/>
    <property type="match status" value="1"/>
</dbReference>
<evidence type="ECO:0000256" key="3">
    <source>
        <dbReference type="ARBA" id="ARBA00023015"/>
    </source>
</evidence>
<feature type="compositionally biased region" description="Polar residues" evidence="6">
    <location>
        <begin position="255"/>
        <end position="274"/>
    </location>
</feature>
<dbReference type="GO" id="GO:0003677">
    <property type="term" value="F:DNA binding"/>
    <property type="evidence" value="ECO:0007669"/>
    <property type="project" value="TreeGrafter"/>
</dbReference>
<keyword evidence="4" id="KW-0804">Transcription</keyword>
<feature type="compositionally biased region" description="Polar residues" evidence="6">
    <location>
        <begin position="283"/>
        <end position="297"/>
    </location>
</feature>
<feature type="compositionally biased region" description="Low complexity" evidence="6">
    <location>
        <begin position="298"/>
        <end position="314"/>
    </location>
</feature>
<name>A0A498IJ90_MALDO</name>
<dbReference type="PANTHER" id="PTHR12264:SF21">
    <property type="entry name" value="TRANSCRIPTION INITIATION FACTOR TFIID SUBUNIT 12"/>
    <property type="match status" value="1"/>
</dbReference>
<keyword evidence="5" id="KW-0539">Nucleus</keyword>
<proteinExistence type="inferred from homology"/>
<dbReference type="AlphaFoldDB" id="A0A498IJ90"/>
<dbReference type="GO" id="GO:0051123">
    <property type="term" value="P:RNA polymerase II preinitiation complex assembly"/>
    <property type="evidence" value="ECO:0007669"/>
    <property type="project" value="TreeGrafter"/>
</dbReference>
<comment type="caution">
    <text evidence="8">The sequence shown here is derived from an EMBL/GenBank/DDBJ whole genome shotgun (WGS) entry which is preliminary data.</text>
</comment>
<dbReference type="PANTHER" id="PTHR12264">
    <property type="entry name" value="TRANSCRIPTION INITIATION FACTOR TFIID SUBUNIT 12"/>
    <property type="match status" value="1"/>
</dbReference>